<dbReference type="Pfam" id="PF26584">
    <property type="entry name" value="At1g61900"/>
    <property type="match status" value="1"/>
</dbReference>
<evidence type="ECO:0000313" key="4">
    <source>
        <dbReference type="Proteomes" id="UP000652761"/>
    </source>
</evidence>
<evidence type="ECO:0008006" key="5">
    <source>
        <dbReference type="Google" id="ProtNLM"/>
    </source>
</evidence>
<evidence type="ECO:0000259" key="1">
    <source>
        <dbReference type="Pfam" id="PF19160"/>
    </source>
</evidence>
<proteinExistence type="predicted"/>
<dbReference type="PANTHER" id="PTHR33831">
    <property type="entry name" value="GPI-ANCHORED PROTEIN"/>
    <property type="match status" value="1"/>
</dbReference>
<dbReference type="OrthoDB" id="1906601at2759"/>
<dbReference type="Pfam" id="PF19160">
    <property type="entry name" value="SPARK"/>
    <property type="match status" value="1"/>
</dbReference>
<dbReference type="InterPro" id="IPR040336">
    <property type="entry name" value="At1g61900-like"/>
</dbReference>
<dbReference type="GO" id="GO:0005886">
    <property type="term" value="C:plasma membrane"/>
    <property type="evidence" value="ECO:0007669"/>
    <property type="project" value="TreeGrafter"/>
</dbReference>
<feature type="domain" description="At1g61900-like C-terminal" evidence="2">
    <location>
        <begin position="373"/>
        <end position="446"/>
    </location>
</feature>
<sequence length="514" mass="55227">MSSSGSSPLGIPASCSRTFVCNCPSAWSLAPPIPVSLPPSRLLSPPPVDSGFPPSFPCSGGHPDFVLSSLPHRPASVLSSLPRRPASQCTLFCFVVFARCRLGLCESYFNILDNNMVQGFPLQEEGYILLEEKDDTFLPDTSPSRAPQPYIPLLAPSPLGPFSNNIIPKLSGLCKLKFSAAESMMRTTAIDCYQAFAPFLANVICCPQLHATLVILVGQSSKETGLLALDATHANHCLSDIQQILVSQGANSSLADICSVHPLNLTEGACPVNDVNGVESAVDSSKLLAACKKVDPVNECCSQICQNAILEAARKIALRDGGLPSADGARMLPEHFSKIDDCRNIILRWLASRLDPSSAKQVLRRISNCNINRVCPLVFPDAKTVARDCVDVIGNRTACCNTVNNFVSHLQKQSFITNLQALDCAATFGLQLQRMNISTNVYSLCHITLKDFSLQESGCLLPSLPSDATFDQSSGVSFTCDLNDNIAAPWPSSQSSSSSSCNKCTEHYCLAEHL</sequence>
<comment type="caution">
    <text evidence="3">The sequence shown here is derived from an EMBL/GenBank/DDBJ whole genome shotgun (WGS) entry which is preliminary data.</text>
</comment>
<dbReference type="Proteomes" id="UP000652761">
    <property type="component" value="Unassembled WGS sequence"/>
</dbReference>
<dbReference type="PANTHER" id="PTHR33831:SF5">
    <property type="entry name" value="OS07G0102300 PROTEIN"/>
    <property type="match status" value="1"/>
</dbReference>
<reference evidence="3" key="1">
    <citation type="submission" date="2017-07" db="EMBL/GenBank/DDBJ databases">
        <title>Taro Niue Genome Assembly and Annotation.</title>
        <authorList>
            <person name="Atibalentja N."/>
            <person name="Keating K."/>
            <person name="Fields C.J."/>
        </authorList>
    </citation>
    <scope>NUCLEOTIDE SEQUENCE</scope>
    <source>
        <strain evidence="3">Niue_2</strain>
        <tissue evidence="3">Leaf</tissue>
    </source>
</reference>
<dbReference type="InterPro" id="IPR043891">
    <property type="entry name" value="SPARK"/>
</dbReference>
<keyword evidence="4" id="KW-1185">Reference proteome</keyword>
<organism evidence="3 4">
    <name type="scientific">Colocasia esculenta</name>
    <name type="common">Wild taro</name>
    <name type="synonym">Arum esculentum</name>
    <dbReference type="NCBI Taxonomy" id="4460"/>
    <lineage>
        <taxon>Eukaryota</taxon>
        <taxon>Viridiplantae</taxon>
        <taxon>Streptophyta</taxon>
        <taxon>Embryophyta</taxon>
        <taxon>Tracheophyta</taxon>
        <taxon>Spermatophyta</taxon>
        <taxon>Magnoliopsida</taxon>
        <taxon>Liliopsida</taxon>
        <taxon>Araceae</taxon>
        <taxon>Aroideae</taxon>
        <taxon>Colocasieae</taxon>
        <taxon>Colocasia</taxon>
    </lineage>
</organism>
<accession>A0A843XFI7</accession>
<feature type="domain" description="SPARK" evidence="1">
    <location>
        <begin position="171"/>
        <end position="317"/>
    </location>
</feature>
<protein>
    <recommendedName>
        <fullName evidence="5">SPARK domain-containing protein</fullName>
    </recommendedName>
</protein>
<dbReference type="AlphaFoldDB" id="A0A843XFI7"/>
<dbReference type="EMBL" id="NMUH01007922">
    <property type="protein sequence ID" value="MQM18033.1"/>
    <property type="molecule type" value="Genomic_DNA"/>
</dbReference>
<gene>
    <name evidence="3" type="ORF">Taro_051016</name>
</gene>
<evidence type="ECO:0000259" key="2">
    <source>
        <dbReference type="Pfam" id="PF26584"/>
    </source>
</evidence>
<dbReference type="InterPro" id="IPR059003">
    <property type="entry name" value="At1g61900_C"/>
</dbReference>
<evidence type="ECO:0000313" key="3">
    <source>
        <dbReference type="EMBL" id="MQM18033.1"/>
    </source>
</evidence>
<name>A0A843XFI7_COLES</name>